<evidence type="ECO:0000313" key="2">
    <source>
        <dbReference type="Proteomes" id="UP001597045"/>
    </source>
</evidence>
<gene>
    <name evidence="1" type="ORF">ACFQ1S_41615</name>
</gene>
<feature type="non-terminal residue" evidence="1">
    <location>
        <position position="1"/>
    </location>
</feature>
<proteinExistence type="predicted"/>
<comment type="caution">
    <text evidence="1">The sequence shown here is derived from an EMBL/GenBank/DDBJ whole genome shotgun (WGS) entry which is preliminary data.</text>
</comment>
<dbReference type="Proteomes" id="UP001597045">
    <property type="component" value="Unassembled WGS sequence"/>
</dbReference>
<keyword evidence="2" id="KW-1185">Reference proteome</keyword>
<sequence length="83" mass="9038">PLFGITCELQLPGWLPARLCGAALTYDFVSHGTARYEMAFHVMVFPAGVFLGLELNTGLWHESTGLRLLAHLESRLAGLEVPG</sequence>
<reference evidence="2" key="1">
    <citation type="journal article" date="2019" name="Int. J. Syst. Evol. Microbiol.">
        <title>The Global Catalogue of Microorganisms (GCM) 10K type strain sequencing project: providing services to taxonomists for standard genome sequencing and annotation.</title>
        <authorList>
            <consortium name="The Broad Institute Genomics Platform"/>
            <consortium name="The Broad Institute Genome Sequencing Center for Infectious Disease"/>
            <person name="Wu L."/>
            <person name="Ma J."/>
        </authorList>
    </citation>
    <scope>NUCLEOTIDE SEQUENCE [LARGE SCALE GENOMIC DNA]</scope>
    <source>
        <strain evidence="2">JCM 31486</strain>
    </source>
</reference>
<name>A0ABW3MQJ3_9PSEU</name>
<accession>A0ABW3MQJ3</accession>
<dbReference type="EMBL" id="JBHTIS010003717">
    <property type="protein sequence ID" value="MFD1051594.1"/>
    <property type="molecule type" value="Genomic_DNA"/>
</dbReference>
<organism evidence="1 2">
    <name type="scientific">Kibdelosporangium lantanae</name>
    <dbReference type="NCBI Taxonomy" id="1497396"/>
    <lineage>
        <taxon>Bacteria</taxon>
        <taxon>Bacillati</taxon>
        <taxon>Actinomycetota</taxon>
        <taxon>Actinomycetes</taxon>
        <taxon>Pseudonocardiales</taxon>
        <taxon>Pseudonocardiaceae</taxon>
        <taxon>Kibdelosporangium</taxon>
    </lineage>
</organism>
<evidence type="ECO:0000313" key="1">
    <source>
        <dbReference type="EMBL" id="MFD1051594.1"/>
    </source>
</evidence>
<protein>
    <submittedName>
        <fullName evidence="1">Uncharacterized protein</fullName>
    </submittedName>
</protein>